<dbReference type="OrthoDB" id="9721at2"/>
<dbReference type="InterPro" id="IPR035919">
    <property type="entry name" value="EAL_sf"/>
</dbReference>
<dbReference type="InterPro" id="IPR013976">
    <property type="entry name" value="HDOD"/>
</dbReference>
<organism evidence="3 4">
    <name type="scientific">Thermocrinis albus (strain DSM 14484 / JCM 11386 / HI 11/12)</name>
    <dbReference type="NCBI Taxonomy" id="638303"/>
    <lineage>
        <taxon>Bacteria</taxon>
        <taxon>Pseudomonadati</taxon>
        <taxon>Aquificota</taxon>
        <taxon>Aquificia</taxon>
        <taxon>Aquificales</taxon>
        <taxon>Aquificaceae</taxon>
        <taxon>Thermocrinis</taxon>
    </lineage>
</organism>
<sequence length="406" mass="46421">MHVVCKQAIYDRDGKVAFYEIFVQDRLTGQYPENLDPLKATGMAVDVLVQMGPQRVGNGHLVFVNVPAIFLSAEMFDLLPPEYVGIELVENKRLSNELLASINTLLKRGFKFCIDDFGFEKIDYLPLLNKCQFVKIDFRNNPYDDEELKEVVSILKSLKKGIIAKNIQTKEDYERAYSIGFQYFQGFYLSKPVVIRDTRTIAFLKSTLFKLYNAIREKDMKKVVEVLEKDVGATYKLLKFVNSAFFPKARNISKLDEAVVYLGFDNVVKFAIVLALSEMFAPEEDKDLWERAVCRALLTEKLAEIYAPHVKDKAYMAGLFSLSKEIFGEEPEDVARELALDKDIQEAYERKLNEIGFLLSVVELLEDAGNEDTIQKVAKVLRTTPESVRKAMEKAKEEARAIFEGF</sequence>
<dbReference type="Proteomes" id="UP000002043">
    <property type="component" value="Chromosome"/>
</dbReference>
<dbReference type="AlphaFoldDB" id="D3SQ33"/>
<protein>
    <submittedName>
        <fullName evidence="3">Diguanylate phosphodiesterase</fullName>
    </submittedName>
</protein>
<dbReference type="PIRSF" id="PIRSF003180">
    <property type="entry name" value="DiGMPpdiest_YuxH"/>
    <property type="match status" value="1"/>
</dbReference>
<evidence type="ECO:0000313" key="4">
    <source>
        <dbReference type="Proteomes" id="UP000002043"/>
    </source>
</evidence>
<keyword evidence="4" id="KW-1185">Reference proteome</keyword>
<evidence type="ECO:0000259" key="1">
    <source>
        <dbReference type="PROSITE" id="PS50883"/>
    </source>
</evidence>
<dbReference type="EMBL" id="CP001931">
    <property type="protein sequence ID" value="ADC89270.1"/>
    <property type="molecule type" value="Genomic_DNA"/>
</dbReference>
<dbReference type="Gene3D" id="1.10.3210.10">
    <property type="entry name" value="Hypothetical protein af1432"/>
    <property type="match status" value="1"/>
</dbReference>
<dbReference type="SMART" id="SM00052">
    <property type="entry name" value="EAL"/>
    <property type="match status" value="1"/>
</dbReference>
<dbReference type="STRING" id="638303.Thal_0637"/>
<evidence type="ECO:0000313" key="3">
    <source>
        <dbReference type="EMBL" id="ADC89270.1"/>
    </source>
</evidence>
<dbReference type="PANTHER" id="PTHR33525">
    <property type="match status" value="1"/>
</dbReference>
<dbReference type="InterPro" id="IPR001633">
    <property type="entry name" value="EAL_dom"/>
</dbReference>
<dbReference type="PROSITE" id="PS50883">
    <property type="entry name" value="EAL"/>
    <property type="match status" value="1"/>
</dbReference>
<dbReference type="Pfam" id="PF08668">
    <property type="entry name" value="HDOD"/>
    <property type="match status" value="1"/>
</dbReference>
<dbReference type="SUPFAM" id="SSF109604">
    <property type="entry name" value="HD-domain/PDEase-like"/>
    <property type="match status" value="1"/>
</dbReference>
<dbReference type="Gene3D" id="3.20.20.450">
    <property type="entry name" value="EAL domain"/>
    <property type="match status" value="1"/>
</dbReference>
<dbReference type="SUPFAM" id="SSF141868">
    <property type="entry name" value="EAL domain-like"/>
    <property type="match status" value="1"/>
</dbReference>
<dbReference type="Pfam" id="PF00563">
    <property type="entry name" value="EAL"/>
    <property type="match status" value="1"/>
</dbReference>
<feature type="domain" description="EAL" evidence="1">
    <location>
        <begin position="1"/>
        <end position="206"/>
    </location>
</feature>
<dbReference type="eggNOG" id="COG3434">
    <property type="taxonomic scope" value="Bacteria"/>
</dbReference>
<evidence type="ECO:0000259" key="2">
    <source>
        <dbReference type="PROSITE" id="PS51833"/>
    </source>
</evidence>
<dbReference type="InterPro" id="IPR014408">
    <property type="entry name" value="dGMP_Pdiesterase_EAL/HD-GYP"/>
</dbReference>
<dbReference type="InterPro" id="IPR052340">
    <property type="entry name" value="RNase_Y/CdgJ"/>
</dbReference>
<name>D3SQ33_THEAH</name>
<dbReference type="HOGENOM" id="CLU_044951_2_0_0"/>
<proteinExistence type="predicted"/>
<dbReference type="RefSeq" id="WP_012991677.1">
    <property type="nucleotide sequence ID" value="NC_013894.1"/>
</dbReference>
<dbReference type="KEGG" id="tal:Thal_0637"/>
<accession>D3SQ33</accession>
<dbReference type="PROSITE" id="PS51833">
    <property type="entry name" value="HDOD"/>
    <property type="match status" value="1"/>
</dbReference>
<dbReference type="PANTHER" id="PTHR33525:SF4">
    <property type="entry name" value="CYCLIC DI-GMP PHOSPHODIESTERASE CDGJ"/>
    <property type="match status" value="1"/>
</dbReference>
<gene>
    <name evidence="3" type="ordered locus">Thal_0637</name>
</gene>
<reference evidence="4" key="1">
    <citation type="journal article" date="2010" name="Stand. Genomic Sci.">
        <title>Complete genome sequence of Thermocrinis albus type strain (HI 11/12T).</title>
        <authorList>
            <person name="Wirth R."/>
            <person name="Sikorski J."/>
            <person name="Brambilla E."/>
            <person name="Misra M."/>
            <person name="Lapidus A."/>
            <person name="Copeland A."/>
            <person name="Nolan M."/>
            <person name="Lucas S."/>
            <person name="Chen F."/>
            <person name="Tice H."/>
            <person name="Cheng J.F."/>
            <person name="Han C."/>
            <person name="Detter J.C."/>
            <person name="Tapia R."/>
            <person name="Bruce D."/>
            <person name="Goodwin L."/>
            <person name="Pitluck S."/>
            <person name="Pati A."/>
            <person name="Anderson I."/>
            <person name="Ivanova N."/>
            <person name="Mavromatis K."/>
            <person name="Mikhailova N."/>
            <person name="Chen A."/>
            <person name="Palaniappan K."/>
            <person name="Bilek Y."/>
            <person name="Hader T."/>
            <person name="Land M."/>
            <person name="Hauser L."/>
            <person name="Chang Y.J."/>
            <person name="Jeffries C.D."/>
            <person name="Tindall B.J."/>
            <person name="Rohde M."/>
            <person name="Goker M."/>
            <person name="Bristow J."/>
            <person name="Eisen J.A."/>
            <person name="Markowitz V."/>
            <person name="Hugenholtz P."/>
            <person name="Kyrpides N.C."/>
            <person name="Klenk H.P."/>
        </authorList>
    </citation>
    <scope>NUCLEOTIDE SEQUENCE [LARGE SCALE GENOMIC DNA]</scope>
    <source>
        <strain evidence="4">DSM 14484 / JCM 11386 / HI 11/12</strain>
    </source>
</reference>
<feature type="domain" description="HDOD" evidence="2">
    <location>
        <begin position="198"/>
        <end position="387"/>
    </location>
</feature>